<dbReference type="EMBL" id="CP046620">
    <property type="protein sequence ID" value="QHQ34600.1"/>
    <property type="molecule type" value="Genomic_DNA"/>
</dbReference>
<dbReference type="KEGG" id="amaq:GO499_05040"/>
<dbReference type="InterPro" id="IPR003329">
    <property type="entry name" value="Cytidylyl_trans"/>
</dbReference>
<gene>
    <name evidence="1" type="primary">pseF</name>
    <name evidence="1" type="ORF">GO499_05040</name>
</gene>
<dbReference type="Gene3D" id="3.90.550.10">
    <property type="entry name" value="Spore Coat Polysaccharide Biosynthesis Protein SpsA, Chain A"/>
    <property type="match status" value="1"/>
</dbReference>
<dbReference type="InterPro" id="IPR050793">
    <property type="entry name" value="CMP-NeuNAc_synthase"/>
</dbReference>
<proteinExistence type="predicted"/>
<dbReference type="CDD" id="cd02513">
    <property type="entry name" value="CMP-NeuAc_Synthase"/>
    <property type="match status" value="1"/>
</dbReference>
<dbReference type="PANTHER" id="PTHR21485">
    <property type="entry name" value="HAD SUPERFAMILY MEMBERS CMAS AND KDSC"/>
    <property type="match status" value="1"/>
</dbReference>
<dbReference type="GO" id="GO:0008781">
    <property type="term" value="F:N-acylneuraminate cytidylyltransferase activity"/>
    <property type="evidence" value="ECO:0007669"/>
    <property type="project" value="TreeGrafter"/>
</dbReference>
<keyword evidence="1" id="KW-0548">Nucleotidyltransferase</keyword>
<dbReference type="Pfam" id="PF02348">
    <property type="entry name" value="CTP_transf_3"/>
    <property type="match status" value="1"/>
</dbReference>
<reference evidence="1 2" key="1">
    <citation type="submission" date="2019-12" db="EMBL/GenBank/DDBJ databases">
        <title>Complete genome sequence of Algicella marina strain 9Alg 56(T) isolated from the red alga Tichocarpus crinitus.</title>
        <authorList>
            <person name="Kim S.-G."/>
            <person name="Nedashkovskaya O.I."/>
        </authorList>
    </citation>
    <scope>NUCLEOTIDE SEQUENCE [LARGE SCALE GENOMIC DNA]</scope>
    <source>
        <strain evidence="1 2">9Alg 56</strain>
    </source>
</reference>
<protein>
    <submittedName>
        <fullName evidence="1">Pseudaminic acid cytidylyltransferase</fullName>
        <ecNumber evidence="1">2.7.7.81</ecNumber>
    </submittedName>
</protein>
<dbReference type="RefSeq" id="WP_161861169.1">
    <property type="nucleotide sequence ID" value="NZ_CP046620.1"/>
</dbReference>
<sequence length="231" mass="25793">MNWAVIPARGGSKRVPRKNIRSFCGKPMIAWVIEALHKAGCFADIAVSTDSEEIADVARSYGVTVPFMRPDDLSDDMTGTTDVIAHAVAWARGQGREYDSVTCAYATAPFLRPEDVLKALSKLSEEGRDFVFPVTAFPAPIERAIRLNDRGDVSMDRPDHFATRSQDLAPVYHDAGQFYVGKPEAWLQKRKLFSEASGALVLPGWRVQDIDTEDDWHRAELMFRALGYDEN</sequence>
<dbReference type="Proteomes" id="UP000464495">
    <property type="component" value="Chromosome"/>
</dbReference>
<name>A0A6P1SY93_9RHOB</name>
<dbReference type="AlphaFoldDB" id="A0A6P1SY93"/>
<accession>A0A6P1SY93</accession>
<dbReference type="SUPFAM" id="SSF53448">
    <property type="entry name" value="Nucleotide-diphospho-sugar transferases"/>
    <property type="match status" value="1"/>
</dbReference>
<dbReference type="NCBIfam" id="TIGR03584">
    <property type="entry name" value="PseF"/>
    <property type="match status" value="1"/>
</dbReference>
<organism evidence="1 2">
    <name type="scientific">Algicella marina</name>
    <dbReference type="NCBI Taxonomy" id="2683284"/>
    <lineage>
        <taxon>Bacteria</taxon>
        <taxon>Pseudomonadati</taxon>
        <taxon>Pseudomonadota</taxon>
        <taxon>Alphaproteobacteria</taxon>
        <taxon>Rhodobacterales</taxon>
        <taxon>Paracoccaceae</taxon>
        <taxon>Algicella</taxon>
    </lineage>
</organism>
<dbReference type="EC" id="2.7.7.81" evidence="1"/>
<keyword evidence="2" id="KW-1185">Reference proteome</keyword>
<evidence type="ECO:0000313" key="1">
    <source>
        <dbReference type="EMBL" id="QHQ34600.1"/>
    </source>
</evidence>
<dbReference type="InterPro" id="IPR029044">
    <property type="entry name" value="Nucleotide-diphossugar_trans"/>
</dbReference>
<evidence type="ECO:0000313" key="2">
    <source>
        <dbReference type="Proteomes" id="UP000464495"/>
    </source>
</evidence>
<dbReference type="InterPro" id="IPR020039">
    <property type="entry name" value="PseF"/>
</dbReference>
<dbReference type="PANTHER" id="PTHR21485:SF6">
    <property type="entry name" value="N-ACYLNEURAMINATE CYTIDYLYLTRANSFERASE-RELATED"/>
    <property type="match status" value="1"/>
</dbReference>
<keyword evidence="1" id="KW-0808">Transferase</keyword>